<evidence type="ECO:0000313" key="2">
    <source>
        <dbReference type="EMBL" id="KKM83666.1"/>
    </source>
</evidence>
<dbReference type="InterPro" id="IPR027434">
    <property type="entry name" value="Homing_endonucl"/>
</dbReference>
<protein>
    <recommendedName>
        <fullName evidence="1">Homing endonuclease LAGLIDADG domain-containing protein</fullName>
    </recommendedName>
</protein>
<dbReference type="AlphaFoldDB" id="A0A0F9L892"/>
<dbReference type="GO" id="GO:0004519">
    <property type="term" value="F:endonuclease activity"/>
    <property type="evidence" value="ECO:0007669"/>
    <property type="project" value="InterPro"/>
</dbReference>
<dbReference type="Gene3D" id="3.10.28.10">
    <property type="entry name" value="Homing endonucleases"/>
    <property type="match status" value="1"/>
</dbReference>
<sequence>MLNWNYIAGFVDGEGSIIVYEKRGKVIFQISNTDLKILESIKNYIGFGYIRVSHRNPEKWKPQGVYVVSRHEDVEKILKKLKGKIIVKNERLNNALFFIKNKNWERKIPLDIKKIRKMQKEGKSLIKIANEFGVGQTTIFNRLHE</sequence>
<dbReference type="Gene3D" id="1.10.10.60">
    <property type="entry name" value="Homeodomain-like"/>
    <property type="match status" value="1"/>
</dbReference>
<comment type="caution">
    <text evidence="2">The sequence shown here is derived from an EMBL/GenBank/DDBJ whole genome shotgun (WGS) entry which is preliminary data.</text>
</comment>
<name>A0A0F9L892_9ZZZZ</name>
<gene>
    <name evidence="2" type="ORF">LCGC14_1307020</name>
</gene>
<accession>A0A0F9L892</accession>
<evidence type="ECO:0000259" key="1">
    <source>
        <dbReference type="Pfam" id="PF00961"/>
    </source>
</evidence>
<dbReference type="SUPFAM" id="SSF55608">
    <property type="entry name" value="Homing endonucleases"/>
    <property type="match status" value="1"/>
</dbReference>
<organism evidence="2">
    <name type="scientific">marine sediment metagenome</name>
    <dbReference type="NCBI Taxonomy" id="412755"/>
    <lineage>
        <taxon>unclassified sequences</taxon>
        <taxon>metagenomes</taxon>
        <taxon>ecological metagenomes</taxon>
    </lineage>
</organism>
<feature type="domain" description="Homing endonuclease LAGLIDADG" evidence="1">
    <location>
        <begin position="7"/>
        <end position="82"/>
    </location>
</feature>
<reference evidence="2" key="1">
    <citation type="journal article" date="2015" name="Nature">
        <title>Complex archaea that bridge the gap between prokaryotes and eukaryotes.</title>
        <authorList>
            <person name="Spang A."/>
            <person name="Saw J.H."/>
            <person name="Jorgensen S.L."/>
            <person name="Zaremba-Niedzwiedzka K."/>
            <person name="Martijn J."/>
            <person name="Lind A.E."/>
            <person name="van Eijk R."/>
            <person name="Schleper C."/>
            <person name="Guy L."/>
            <person name="Ettema T.J."/>
        </authorList>
    </citation>
    <scope>NUCLEOTIDE SEQUENCE</scope>
</reference>
<dbReference type="InterPro" id="IPR004860">
    <property type="entry name" value="LAGLIDADG_dom"/>
</dbReference>
<proteinExistence type="predicted"/>
<dbReference type="Pfam" id="PF00961">
    <property type="entry name" value="LAGLIDADG_1"/>
    <property type="match status" value="1"/>
</dbReference>
<dbReference type="EMBL" id="LAZR01007679">
    <property type="protein sequence ID" value="KKM83666.1"/>
    <property type="molecule type" value="Genomic_DNA"/>
</dbReference>